<feature type="compositionally biased region" description="Low complexity" evidence="9">
    <location>
        <begin position="7"/>
        <end position="22"/>
    </location>
</feature>
<dbReference type="Proteomes" id="UP000245942">
    <property type="component" value="Unassembled WGS sequence"/>
</dbReference>
<evidence type="ECO:0000256" key="8">
    <source>
        <dbReference type="RuleBase" id="RU366032"/>
    </source>
</evidence>
<evidence type="ECO:0000256" key="9">
    <source>
        <dbReference type="SAM" id="MobiDB-lite"/>
    </source>
</evidence>
<dbReference type="OrthoDB" id="3264224at2759"/>
<evidence type="ECO:0000256" key="1">
    <source>
        <dbReference type="ARBA" id="ARBA00006155"/>
    </source>
</evidence>
<dbReference type="InterPro" id="IPR003594">
    <property type="entry name" value="HATPase_dom"/>
</dbReference>
<feature type="compositionally biased region" description="Low complexity" evidence="9">
    <location>
        <begin position="144"/>
        <end position="154"/>
    </location>
</feature>
<feature type="region of interest" description="Disordered" evidence="9">
    <location>
        <begin position="336"/>
        <end position="355"/>
    </location>
</feature>
<feature type="region of interest" description="Disordered" evidence="9">
    <location>
        <begin position="490"/>
        <end position="519"/>
    </location>
</feature>
<feature type="compositionally biased region" description="Low complexity" evidence="9">
    <location>
        <begin position="48"/>
        <end position="65"/>
    </location>
</feature>
<dbReference type="EMBL" id="KZ819321">
    <property type="protein sequence ID" value="PWN24296.1"/>
    <property type="molecule type" value="Genomic_DNA"/>
</dbReference>
<name>A0A316UGA8_9BASI</name>
<feature type="region of interest" description="Disordered" evidence="9">
    <location>
        <begin position="421"/>
        <end position="444"/>
    </location>
</feature>
<dbReference type="GO" id="GO:0004740">
    <property type="term" value="F:pyruvate dehydrogenase (acetyl-transferring) kinase activity"/>
    <property type="evidence" value="ECO:0007669"/>
    <property type="project" value="TreeGrafter"/>
</dbReference>
<keyword evidence="5 8" id="KW-0418">Kinase</keyword>
<evidence type="ECO:0000259" key="10">
    <source>
        <dbReference type="Pfam" id="PF02518"/>
    </source>
</evidence>
<dbReference type="Pfam" id="PF10436">
    <property type="entry name" value="BCDHK_Adom3"/>
    <property type="match status" value="1"/>
</dbReference>
<dbReference type="SUPFAM" id="SSF55874">
    <property type="entry name" value="ATPase domain of HSP90 chaperone/DNA topoisomerase II/histidine kinase"/>
    <property type="match status" value="1"/>
</dbReference>
<dbReference type="STRING" id="1684307.A0A316UGA8"/>
<evidence type="ECO:0000313" key="12">
    <source>
        <dbReference type="EMBL" id="PWN24296.1"/>
    </source>
</evidence>
<dbReference type="Gene3D" id="3.30.565.10">
    <property type="entry name" value="Histidine kinase-like ATPase, C-terminal domain"/>
    <property type="match status" value="1"/>
</dbReference>
<evidence type="ECO:0000256" key="4">
    <source>
        <dbReference type="ARBA" id="ARBA00022741"/>
    </source>
</evidence>
<dbReference type="GeneID" id="37013261"/>
<dbReference type="GO" id="GO:0005759">
    <property type="term" value="C:mitochondrial matrix"/>
    <property type="evidence" value="ECO:0007669"/>
    <property type="project" value="UniProtKB-SubCell"/>
</dbReference>
<keyword evidence="3 8" id="KW-0808">Transferase</keyword>
<feature type="region of interest" description="Disordered" evidence="9">
    <location>
        <begin position="1"/>
        <end position="154"/>
    </location>
</feature>
<dbReference type="SUPFAM" id="SSF69012">
    <property type="entry name" value="alpha-ketoacid dehydrogenase kinase, N-terminal domain"/>
    <property type="match status" value="1"/>
</dbReference>
<gene>
    <name evidence="12" type="ORF">BCV69DRAFT_280189</name>
</gene>
<dbReference type="Pfam" id="PF02518">
    <property type="entry name" value="HATPase_c"/>
    <property type="match status" value="1"/>
</dbReference>
<keyword evidence="4 8" id="KW-0547">Nucleotide-binding</keyword>
<keyword evidence="13" id="KW-1185">Reference proteome</keyword>
<keyword evidence="2" id="KW-0597">Phosphoprotein</keyword>
<comment type="similarity">
    <text evidence="1 8">Belongs to the PDK/BCKDK protein kinase family.</text>
</comment>
<evidence type="ECO:0000256" key="7">
    <source>
        <dbReference type="ARBA" id="ARBA00023128"/>
    </source>
</evidence>
<evidence type="ECO:0000256" key="5">
    <source>
        <dbReference type="ARBA" id="ARBA00022777"/>
    </source>
</evidence>
<feature type="compositionally biased region" description="Polar residues" evidence="9">
    <location>
        <begin position="490"/>
        <end position="502"/>
    </location>
</feature>
<evidence type="ECO:0000256" key="6">
    <source>
        <dbReference type="ARBA" id="ARBA00022840"/>
    </source>
</evidence>
<dbReference type="InterPro" id="IPR039028">
    <property type="entry name" value="BCKD/PDK"/>
</dbReference>
<dbReference type="PANTHER" id="PTHR11947">
    <property type="entry name" value="PYRUVATE DEHYDROGENASE KINASE"/>
    <property type="match status" value="1"/>
</dbReference>
<keyword evidence="7 8" id="KW-0496">Mitochondrion</keyword>
<organism evidence="12 13">
    <name type="scientific">Pseudomicrostroma glucosiphilum</name>
    <dbReference type="NCBI Taxonomy" id="1684307"/>
    <lineage>
        <taxon>Eukaryota</taxon>
        <taxon>Fungi</taxon>
        <taxon>Dikarya</taxon>
        <taxon>Basidiomycota</taxon>
        <taxon>Ustilaginomycotina</taxon>
        <taxon>Exobasidiomycetes</taxon>
        <taxon>Microstromatales</taxon>
        <taxon>Microstromatales incertae sedis</taxon>
        <taxon>Pseudomicrostroma</taxon>
    </lineage>
</organism>
<dbReference type="GO" id="GO:0005524">
    <property type="term" value="F:ATP binding"/>
    <property type="evidence" value="ECO:0007669"/>
    <property type="project" value="UniProtKB-UniRule"/>
</dbReference>
<feature type="compositionally biased region" description="Low complexity" evidence="9">
    <location>
        <begin position="73"/>
        <end position="89"/>
    </location>
</feature>
<dbReference type="GO" id="GO:0010906">
    <property type="term" value="P:regulation of glucose metabolic process"/>
    <property type="evidence" value="ECO:0007669"/>
    <property type="project" value="TreeGrafter"/>
</dbReference>
<feature type="compositionally biased region" description="Basic and acidic residues" evidence="9">
    <location>
        <begin position="432"/>
        <end position="441"/>
    </location>
</feature>
<feature type="domain" description="Branched-chain alpha-ketoacid dehydrogenase kinase/Pyruvate dehydrogenase kinase N-terminal" evidence="11">
    <location>
        <begin position="175"/>
        <end position="325"/>
    </location>
</feature>
<dbReference type="EC" id="2.7.11.-" evidence="8"/>
<feature type="domain" description="Histidine kinase/HSP90-like ATPase" evidence="10">
    <location>
        <begin position="403"/>
        <end position="493"/>
    </location>
</feature>
<sequence>MIRSKITTVTAAAAARVASARPMVRDLRSTPQPSAAPPQSQLRSRTFASTATPALASSSSCSSSSSPPPPSTPASAPASSTQSRSSASSLQDEESYPPPYSSFYNESDRSNATSPSQSSSSASSSSPDKQAQSSPLTPSPSFAPPISSAMPSPISTFGAPPTLLQQYTSIPPTNLSLQAVLSLSPSSSESPTQAQVHASALFTSRELPIRLARRVAAFRALPFIVGANPHIGKVARLYADSFETLATWRERLEKGNEGEEEAFVESLREMVERHRDNVPSLARGFLECASYASPTAVSAFLDEAIHARIGIRLIAEQHLSLASSYFHCQGSSSSLASSSMRSTNPDGTVPPPIASPGTIHTDLSPYTVLRHVGGVVTELCQSTLGVAPKLLIEGHTSATYVGVPVHLEYVLTELLKNSFRASVEQSRRRAKEGKGRSRRYEDYEEEEVKPVKVTIAKSKRHLSLRIRDRGGGIHPSDLNRVFSYAFTTAGRNASKGSPSSQDAEAGPYSMQANAGSGGGDSTIDGLSALSASAGLQSSVGTLAGLGYGLPMARLYSTYFGQGSELGIVSLWGEGCDSFVRFAANPL</sequence>
<proteinExistence type="inferred from homology"/>
<dbReference type="AlphaFoldDB" id="A0A316UGA8"/>
<dbReference type="InterPro" id="IPR036890">
    <property type="entry name" value="HATPase_C_sf"/>
</dbReference>
<dbReference type="RefSeq" id="XP_025351456.1">
    <property type="nucleotide sequence ID" value="XM_025491527.1"/>
</dbReference>
<evidence type="ECO:0000256" key="3">
    <source>
        <dbReference type="ARBA" id="ARBA00022679"/>
    </source>
</evidence>
<dbReference type="Gene3D" id="1.20.140.20">
    <property type="entry name" value="Alpha-ketoacid/pyruvate dehydrogenase kinase, N-terminal domain"/>
    <property type="match status" value="1"/>
</dbReference>
<evidence type="ECO:0000259" key="11">
    <source>
        <dbReference type="Pfam" id="PF10436"/>
    </source>
</evidence>
<accession>A0A316UGA8</accession>
<reference evidence="12 13" key="1">
    <citation type="journal article" date="2018" name="Mol. Biol. Evol.">
        <title>Broad Genomic Sampling Reveals a Smut Pathogenic Ancestry of the Fungal Clade Ustilaginomycotina.</title>
        <authorList>
            <person name="Kijpornyongpan T."/>
            <person name="Mondo S.J."/>
            <person name="Barry K."/>
            <person name="Sandor L."/>
            <person name="Lee J."/>
            <person name="Lipzen A."/>
            <person name="Pangilinan J."/>
            <person name="LaButti K."/>
            <person name="Hainaut M."/>
            <person name="Henrissat B."/>
            <person name="Grigoriev I.V."/>
            <person name="Spatafora J.W."/>
            <person name="Aime M.C."/>
        </authorList>
    </citation>
    <scope>NUCLEOTIDE SEQUENCE [LARGE SCALE GENOMIC DNA]</scope>
    <source>
        <strain evidence="12 13">MCA 4718</strain>
    </source>
</reference>
<evidence type="ECO:0000313" key="13">
    <source>
        <dbReference type="Proteomes" id="UP000245942"/>
    </source>
</evidence>
<keyword evidence="6 8" id="KW-0067">ATP-binding</keyword>
<feature type="compositionally biased region" description="Low complexity" evidence="9">
    <location>
        <begin position="110"/>
        <end position="135"/>
    </location>
</feature>
<comment type="subcellular location">
    <subcellularLocation>
        <location evidence="8">Mitochondrion matrix</location>
    </subcellularLocation>
</comment>
<protein>
    <recommendedName>
        <fullName evidence="8">Protein-serine/threonine kinase</fullName>
        <ecNumber evidence="8">2.7.11.-</ecNumber>
    </recommendedName>
</protein>
<dbReference type="InterPro" id="IPR036784">
    <property type="entry name" value="AK/P_DHK_N_sf"/>
</dbReference>
<dbReference type="PANTHER" id="PTHR11947:SF20">
    <property type="entry name" value="[3-METHYL-2-OXOBUTANOATE DEHYDROGENASE [LIPOAMIDE]] KINASE, MITOCHONDRIAL"/>
    <property type="match status" value="1"/>
</dbReference>
<evidence type="ECO:0000256" key="2">
    <source>
        <dbReference type="ARBA" id="ARBA00022553"/>
    </source>
</evidence>
<feature type="compositionally biased region" description="Low complexity" evidence="9">
    <location>
        <begin position="31"/>
        <end position="41"/>
    </location>
</feature>
<dbReference type="InterPro" id="IPR018955">
    <property type="entry name" value="BCDHK/PDK_N"/>
</dbReference>